<protein>
    <submittedName>
        <fullName evidence="1">Uncharacterized protein</fullName>
    </submittedName>
</protein>
<evidence type="ECO:0000313" key="2">
    <source>
        <dbReference type="Proteomes" id="UP000006462"/>
    </source>
</evidence>
<gene>
    <name evidence="1" type="ORF">HMPREF7215_1406</name>
</gene>
<evidence type="ECO:0000313" key="1">
    <source>
        <dbReference type="EMBL" id="EFB91930.1"/>
    </source>
</evidence>
<keyword evidence="2" id="KW-1185">Reference proteome</keyword>
<dbReference type="EMBL" id="ADFP01000011">
    <property type="protein sequence ID" value="EFB91930.1"/>
    <property type="molecule type" value="Genomic_DNA"/>
</dbReference>
<reference evidence="1 2" key="1">
    <citation type="submission" date="2009-12" db="EMBL/GenBank/DDBJ databases">
        <authorList>
            <person name="Shrivastava S."/>
            <person name="Madupu R."/>
            <person name="Durkin A.S."/>
            <person name="Torralba M."/>
            <person name="Methe B."/>
            <person name="Sutton G.G."/>
            <person name="Strausberg R.L."/>
            <person name="Nelson K.E."/>
        </authorList>
    </citation>
    <scope>NUCLEOTIDE SEQUENCE [LARGE SCALE GENOMIC DNA]</scope>
    <source>
        <strain evidence="1 2">W5455</strain>
    </source>
</reference>
<accession>A0ABM9ZYC4</accession>
<name>A0ABM9ZYC4_9BACT</name>
<organism evidence="1 2">
    <name type="scientific">Pyramidobacter piscolens W5455</name>
    <dbReference type="NCBI Taxonomy" id="352165"/>
    <lineage>
        <taxon>Bacteria</taxon>
        <taxon>Thermotogati</taxon>
        <taxon>Synergistota</taxon>
        <taxon>Synergistia</taxon>
        <taxon>Synergistales</taxon>
        <taxon>Dethiosulfovibrionaceae</taxon>
        <taxon>Pyramidobacter</taxon>
    </lineage>
</organism>
<dbReference type="Proteomes" id="UP000006462">
    <property type="component" value="Unassembled WGS sequence"/>
</dbReference>
<sequence>MEWILPCNIVLSPFCPNGGDGNGAENLRRLSAPCFFRPCGFRLRDQYSVFSGTIP</sequence>
<comment type="caution">
    <text evidence="1">The sequence shown here is derived from an EMBL/GenBank/DDBJ whole genome shotgun (WGS) entry which is preliminary data.</text>
</comment>
<proteinExistence type="predicted"/>